<dbReference type="InterPro" id="IPR013094">
    <property type="entry name" value="AB_hydrolase_3"/>
</dbReference>
<dbReference type="PANTHER" id="PTHR48081">
    <property type="entry name" value="AB HYDROLASE SUPERFAMILY PROTEIN C4A8.06C"/>
    <property type="match status" value="1"/>
</dbReference>
<dbReference type="STRING" id="1036779.SAMN04515666_102228"/>
<evidence type="ECO:0000313" key="5">
    <source>
        <dbReference type="Proteomes" id="UP000199664"/>
    </source>
</evidence>
<dbReference type="Proteomes" id="UP000199664">
    <property type="component" value="Unassembled WGS sequence"/>
</dbReference>
<dbReference type="InterPro" id="IPR050300">
    <property type="entry name" value="GDXG_lipolytic_enzyme"/>
</dbReference>
<organism evidence="4 5">
    <name type="scientific">Bosea lupini</name>
    <dbReference type="NCBI Taxonomy" id="1036779"/>
    <lineage>
        <taxon>Bacteria</taxon>
        <taxon>Pseudomonadati</taxon>
        <taxon>Pseudomonadota</taxon>
        <taxon>Alphaproteobacteria</taxon>
        <taxon>Hyphomicrobiales</taxon>
        <taxon>Boseaceae</taxon>
        <taxon>Bosea</taxon>
    </lineage>
</organism>
<keyword evidence="1" id="KW-0378">Hydrolase</keyword>
<keyword evidence="5" id="KW-1185">Reference proteome</keyword>
<protein>
    <submittedName>
        <fullName evidence="4">Arylformamidase</fullName>
    </submittedName>
</protein>
<dbReference type="Pfam" id="PF07859">
    <property type="entry name" value="Abhydrolase_3"/>
    <property type="match status" value="1"/>
</dbReference>
<dbReference type="Gene3D" id="3.40.50.1820">
    <property type="entry name" value="alpha/beta hydrolase"/>
    <property type="match status" value="1"/>
</dbReference>
<reference evidence="5" key="1">
    <citation type="submission" date="2016-10" db="EMBL/GenBank/DDBJ databases">
        <authorList>
            <person name="Varghese N."/>
            <person name="Submissions S."/>
        </authorList>
    </citation>
    <scope>NUCLEOTIDE SEQUENCE [LARGE SCALE GENOMIC DNA]</scope>
    <source>
        <strain evidence="5">LMG 26383,CCUG 61248,R- 45681</strain>
    </source>
</reference>
<sequence>MSRLSQPLSKDLDRPGAHGANWFQTEPPAPAAAQQDQDMMSVDYETEYNNRGRVPEHPGIIAGWARDAAAYREVAVSERGVRYGEGPRQTYDLFKPEDVKSQAIVLFIHGGYWQALDPSHFSHMARGLNLLGVPVAVVGYDLCPQVEVGHIVWELQQAAATIWLRYNLPVVAVGHSAGGQLSACLLATGWKNVDPMLPEQIVPAAYGISGLYNLKPLTETSINKALGLTLEGAERESPLFWPAPSGLVMDAVVGGTESAEYLRQSRRLTDIWGLEGVRTRYEEIDGANHFTVIAGLADPDSAMTRRIAELAGA</sequence>
<evidence type="ECO:0000256" key="1">
    <source>
        <dbReference type="ARBA" id="ARBA00022801"/>
    </source>
</evidence>
<dbReference type="PANTHER" id="PTHR48081:SF33">
    <property type="entry name" value="KYNURENINE FORMAMIDASE"/>
    <property type="match status" value="1"/>
</dbReference>
<dbReference type="AlphaFoldDB" id="A0A1H7KJF2"/>
<accession>A0A1H7KJF2</accession>
<evidence type="ECO:0000313" key="4">
    <source>
        <dbReference type="EMBL" id="SEK86929.1"/>
    </source>
</evidence>
<gene>
    <name evidence="4" type="ORF">SAMN04515666_102228</name>
</gene>
<feature type="region of interest" description="Disordered" evidence="2">
    <location>
        <begin position="1"/>
        <end position="36"/>
    </location>
</feature>
<proteinExistence type="predicted"/>
<feature type="domain" description="Alpha/beta hydrolase fold-3" evidence="3">
    <location>
        <begin position="105"/>
        <end position="289"/>
    </location>
</feature>
<evidence type="ECO:0000256" key="2">
    <source>
        <dbReference type="SAM" id="MobiDB-lite"/>
    </source>
</evidence>
<dbReference type="InterPro" id="IPR029058">
    <property type="entry name" value="AB_hydrolase_fold"/>
</dbReference>
<dbReference type="SUPFAM" id="SSF53474">
    <property type="entry name" value="alpha/beta-Hydrolases"/>
    <property type="match status" value="1"/>
</dbReference>
<dbReference type="GO" id="GO:0016787">
    <property type="term" value="F:hydrolase activity"/>
    <property type="evidence" value="ECO:0007669"/>
    <property type="project" value="UniProtKB-KW"/>
</dbReference>
<evidence type="ECO:0000259" key="3">
    <source>
        <dbReference type="Pfam" id="PF07859"/>
    </source>
</evidence>
<name>A0A1H7KJF2_9HYPH</name>
<dbReference type="EMBL" id="FOAN01000002">
    <property type="protein sequence ID" value="SEK86929.1"/>
    <property type="molecule type" value="Genomic_DNA"/>
</dbReference>